<dbReference type="OrthoDB" id="507950at2"/>
<keyword evidence="2" id="KW-1185">Reference proteome</keyword>
<reference evidence="1 2" key="1">
    <citation type="submission" date="2015-03" db="EMBL/GenBank/DDBJ databases">
        <authorList>
            <person name="Hassan Y.I."/>
            <person name="Lepp D."/>
            <person name="Li X.-Z."/>
            <person name="Zhou T."/>
        </authorList>
    </citation>
    <scope>NUCLEOTIDE SEQUENCE [LARGE SCALE GENOMIC DNA]</scope>
    <source>
        <strain evidence="1 2">BD-c194</strain>
    </source>
</reference>
<dbReference type="STRING" id="443610.VE25_14230"/>
<name>A0A0F5FQP5_9HYPH</name>
<dbReference type="RefSeq" id="WP_046109306.1">
    <property type="nucleotide sequence ID" value="NZ_JZEX01000122.1"/>
</dbReference>
<dbReference type="InterPro" id="IPR024524">
    <property type="entry name" value="DUF3800"/>
</dbReference>
<protein>
    <recommendedName>
        <fullName evidence="3">3-deoxy-D-manno-octulosonic acid transferase</fullName>
    </recommendedName>
</protein>
<organism evidence="1 2">
    <name type="scientific">Devosia geojensis</name>
    <dbReference type="NCBI Taxonomy" id="443610"/>
    <lineage>
        <taxon>Bacteria</taxon>
        <taxon>Pseudomonadati</taxon>
        <taxon>Pseudomonadota</taxon>
        <taxon>Alphaproteobacteria</taxon>
        <taxon>Hyphomicrobiales</taxon>
        <taxon>Devosiaceae</taxon>
        <taxon>Devosia</taxon>
    </lineage>
</organism>
<comment type="caution">
    <text evidence="1">The sequence shown here is derived from an EMBL/GenBank/DDBJ whole genome shotgun (WGS) entry which is preliminary data.</text>
</comment>
<accession>A0A0F5FQP5</accession>
<gene>
    <name evidence="1" type="ORF">VE25_14230</name>
</gene>
<proteinExistence type="predicted"/>
<dbReference type="Proteomes" id="UP000033632">
    <property type="component" value="Unassembled WGS sequence"/>
</dbReference>
<evidence type="ECO:0000313" key="1">
    <source>
        <dbReference type="EMBL" id="KKB11171.1"/>
    </source>
</evidence>
<dbReference type="EMBL" id="JZEX01000122">
    <property type="protein sequence ID" value="KKB11171.1"/>
    <property type="molecule type" value="Genomic_DNA"/>
</dbReference>
<sequence>MRFSNYIVYVDESGDHSLTSIDENFPIFCLAFCIFRKDEYARTAVPLLHEFKFRWFGHDSHVLHESDIVKRRFPYSFLQYDGIRERFMDDLSGVLEATPMTVIAAVIRKEHLTRRYSSPENPYQLALLFCLEKTFEFLRSNGEGEASCHVICESRSPKEKPGRGKEDRELELEFRRIVAGDHYLQRHGSEMLCFDIHFVSKLANSCGLQLADLIARPIGLRILRAHQPNRAFDIIHPKIWKGPGDHGTSYGLKVFP</sequence>
<dbReference type="Pfam" id="PF12686">
    <property type="entry name" value="DUF3800"/>
    <property type="match status" value="1"/>
</dbReference>
<evidence type="ECO:0008006" key="3">
    <source>
        <dbReference type="Google" id="ProtNLM"/>
    </source>
</evidence>
<evidence type="ECO:0000313" key="2">
    <source>
        <dbReference type="Proteomes" id="UP000033632"/>
    </source>
</evidence>
<dbReference type="PATRIC" id="fig|443610.3.peg.1090"/>
<dbReference type="AlphaFoldDB" id="A0A0F5FQP5"/>